<dbReference type="EMBL" id="BK016190">
    <property type="protein sequence ID" value="DAG01300.1"/>
    <property type="molecule type" value="Genomic_DNA"/>
</dbReference>
<name>A0A8S5V3N5_9CAUD</name>
<evidence type="ECO:0000313" key="1">
    <source>
        <dbReference type="EMBL" id="DAG01300.1"/>
    </source>
</evidence>
<proteinExistence type="predicted"/>
<reference evidence="1" key="1">
    <citation type="journal article" date="2021" name="Proc. Natl. Acad. Sci. U.S.A.">
        <title>A Catalog of Tens of Thousands of Viruses from Human Metagenomes Reveals Hidden Associations with Chronic Diseases.</title>
        <authorList>
            <person name="Tisza M.J."/>
            <person name="Buck C.B."/>
        </authorList>
    </citation>
    <scope>NUCLEOTIDE SEQUENCE</scope>
    <source>
        <strain evidence="1">Ctk6V34</strain>
    </source>
</reference>
<organism evidence="1">
    <name type="scientific">Myoviridae sp. ctk6V34</name>
    <dbReference type="NCBI Taxonomy" id="2825164"/>
    <lineage>
        <taxon>Viruses</taxon>
        <taxon>Duplodnaviria</taxon>
        <taxon>Heunggongvirae</taxon>
        <taxon>Uroviricota</taxon>
        <taxon>Caudoviricetes</taxon>
    </lineage>
</organism>
<sequence>MKDRVPTQPGRVKLTHADGTSEYATLERADEPTQTGTPINKATLFSSANEERFGCDLPSEALGLIGKEWMVTVPQSGWSATQSNGYYTNRVNISGMKSIYNPILSLKVSSVTVIDDEQVAFGAIDICETYNGYILLKARTKPDISFTVRLKGV</sequence>
<protein>
    <submittedName>
        <fullName evidence="1">Uncharacterized protein</fullName>
    </submittedName>
</protein>
<accession>A0A8S5V3N5</accession>